<dbReference type="PANTHER" id="PTHR13471:SF0">
    <property type="entry name" value="NUCLEAR EXOSOME REGULATOR NRDE2"/>
    <property type="match status" value="1"/>
</dbReference>
<evidence type="ECO:0000313" key="5">
    <source>
        <dbReference type="EnsemblMetazoa" id="Aqu2.1.37115_001"/>
    </source>
</evidence>
<feature type="region of interest" description="Disordered" evidence="4">
    <location>
        <begin position="219"/>
        <end position="261"/>
    </location>
</feature>
<feature type="compositionally biased region" description="Polar residues" evidence="4">
    <location>
        <begin position="1"/>
        <end position="12"/>
    </location>
</feature>
<protein>
    <recommendedName>
        <fullName evidence="7">Protein NRDE2 homolog</fullName>
    </recommendedName>
</protein>
<organism evidence="5">
    <name type="scientific">Amphimedon queenslandica</name>
    <name type="common">Sponge</name>
    <dbReference type="NCBI Taxonomy" id="400682"/>
    <lineage>
        <taxon>Eukaryota</taxon>
        <taxon>Metazoa</taxon>
        <taxon>Porifera</taxon>
        <taxon>Demospongiae</taxon>
        <taxon>Heteroscleromorpha</taxon>
        <taxon>Haplosclerida</taxon>
        <taxon>Niphatidae</taxon>
        <taxon>Amphimedon</taxon>
    </lineage>
</organism>
<proteinExistence type="inferred from homology"/>
<keyword evidence="6" id="KW-1185">Reference proteome</keyword>
<dbReference type="AlphaFoldDB" id="A0A1X7V9Z1"/>
<reference evidence="6" key="1">
    <citation type="journal article" date="2010" name="Nature">
        <title>The Amphimedon queenslandica genome and the evolution of animal complexity.</title>
        <authorList>
            <person name="Srivastava M."/>
            <person name="Simakov O."/>
            <person name="Chapman J."/>
            <person name="Fahey B."/>
            <person name="Gauthier M.E."/>
            <person name="Mitros T."/>
            <person name="Richards G.S."/>
            <person name="Conaco C."/>
            <person name="Dacre M."/>
            <person name="Hellsten U."/>
            <person name="Larroux C."/>
            <person name="Putnam N.H."/>
            <person name="Stanke M."/>
            <person name="Adamska M."/>
            <person name="Darling A."/>
            <person name="Degnan S.M."/>
            <person name="Oakley T.H."/>
            <person name="Plachetzki D.C."/>
            <person name="Zhai Y."/>
            <person name="Adamski M."/>
            <person name="Calcino A."/>
            <person name="Cummins S.F."/>
            <person name="Goodstein D.M."/>
            <person name="Harris C."/>
            <person name="Jackson D.J."/>
            <person name="Leys S.P."/>
            <person name="Shu S."/>
            <person name="Woodcroft B.J."/>
            <person name="Vervoort M."/>
            <person name="Kosik K.S."/>
            <person name="Manning G."/>
            <person name="Degnan B.M."/>
            <person name="Rokhsar D.S."/>
        </authorList>
    </citation>
    <scope>NUCLEOTIDE SEQUENCE [LARGE SCALE GENOMIC DNA]</scope>
</reference>
<dbReference type="PANTHER" id="PTHR13471">
    <property type="entry name" value="TETRATRICOPEPTIDE-LIKE HELICAL"/>
    <property type="match status" value="1"/>
</dbReference>
<evidence type="ECO:0000256" key="4">
    <source>
        <dbReference type="SAM" id="MobiDB-lite"/>
    </source>
</evidence>
<feature type="compositionally biased region" description="Basic and acidic residues" evidence="4">
    <location>
        <begin position="42"/>
        <end position="63"/>
    </location>
</feature>
<dbReference type="InParanoid" id="A0A1X7V9Z1"/>
<accession>A0A1X7V9Z1</accession>
<evidence type="ECO:0000313" key="6">
    <source>
        <dbReference type="Proteomes" id="UP000007879"/>
    </source>
</evidence>
<evidence type="ECO:0000256" key="3">
    <source>
        <dbReference type="ARBA" id="ARBA00023242"/>
    </source>
</evidence>
<dbReference type="InterPro" id="IPR011990">
    <property type="entry name" value="TPR-like_helical_dom_sf"/>
</dbReference>
<dbReference type="Gene3D" id="1.25.40.10">
    <property type="entry name" value="Tetratricopeptide repeat domain"/>
    <property type="match status" value="2"/>
</dbReference>
<dbReference type="GO" id="GO:0031048">
    <property type="term" value="P:regulatory ncRNA-mediated heterochromatin formation"/>
    <property type="evidence" value="ECO:0007669"/>
    <property type="project" value="TreeGrafter"/>
</dbReference>
<feature type="region of interest" description="Disordered" evidence="4">
    <location>
        <begin position="1"/>
        <end position="146"/>
    </location>
</feature>
<feature type="compositionally biased region" description="Acidic residues" evidence="4">
    <location>
        <begin position="219"/>
        <end position="229"/>
    </location>
</feature>
<dbReference type="GO" id="GO:0071013">
    <property type="term" value="C:catalytic step 2 spliceosome"/>
    <property type="evidence" value="ECO:0007669"/>
    <property type="project" value="TreeGrafter"/>
</dbReference>
<comment type="similarity">
    <text evidence="2">Belongs to the NRDE2 family.</text>
</comment>
<feature type="compositionally biased region" description="Basic and acidic residues" evidence="4">
    <location>
        <begin position="230"/>
        <end position="261"/>
    </location>
</feature>
<dbReference type="OrthoDB" id="297219at2759"/>
<sequence length="1237" mass="142569">MFPAAQSLQRQESQGDKEASGLPPPSYPPPSDSDWLINASYKETKPSRDHHVTSNDNKSDRSSSSHSPPRHKKSRHERKDSSSEKRKGRRKSDSHHHRHKKHSKKPQKPSEPVKPDTIWLSETGLDPKDAYRLHKKPDPSNLSYDTLYSGDQASYKRYYGNLCLGLGWSQSIKFTDKRNRVAKGSNQEEAKKRYYEEALDTTDTQLTFIPRPVHAACLSEEEEEVEEEEVKDKEGETPKDKEAENKDGGAGDDKKEEVEVEKKEKAIHKRRVHILKDHEDFKLPDFLKLDKQLNDNNPKLDVLPPDEYISQRIADYNRRLAGTNDVSLWLEFIAFQDQLLHWGVSPSGDGEDKGVGEERKKKLKAAITERKISIYEKALGIFPYSTDLIIGHMELVEEIWDTEKLVEKWKDIVFYNSNQSLLWIKYIEFCLSRFSYFQTNSVIAIFTKSISTLTGIAERRLLSHYPEVDAERKILAIYVFLCYFLREAGYIERAIATFQALIEFSLLCPIDEYPADGFYPRIARRKGLESFWETDEPRFGEEGAVGWTGWEHREEVEPTPLGLFPSDKYDKLLKESPKDKEGETEEEEEDIDIKFVSGQPLNKAWLKIESYRDEENSLPGRLSAPVNSKMNSDSEDPEHITLFDDLIQIMFMMPDPELHYLLLLEFVRFLGVPCSGQSIMQATFPDVVYPVSMASEVMTAPSCILNSLRSQGTKFSSCYFQSSPLGSEYSSTYGTKLMDDLSCGSLPSEKSSISTKCPPFSSHTKHFISTVFNQSLGLVPKDSNAGMVLMCTWLQFELLYIKQLQSELCDVTEHVDQLHSLAIELVGSFTSHNYSFLWDFTYSLEQLMPQLSGKPSQLSKDLLSPFTKKSMPFNEMFSLSMTFVEYLLGLREPMNCYLKCVPNRKLATYMITSMSDYKFDPVNLPKDVPNFTAFAMIRTEDFFLLHIRKVLAQINAKMMSVKKDTFYVHFPKLACHVYFIYLTEGIEDTFKLCQQYEFEIKRIARDPAVPNHSTLTPLLENLYMLQARLIIVHGHYKVMKPSVLREFIYKALELFPAHYWFLQYLLEVERRSSISGRLRRFFESSLSKSVSLAPLLFAIRSELERREYLMACAGQGESADEPLGGILHRVRALFRRGSESRTCQLCPAFWRCYMKFEIEYGSKADAKAIFYQAIHSCPGVKVLYTDGIHYFPEDIEKILEIAEEKLLRIRTPLDVIYLLQDDIEQQERIAKEAMETN</sequence>
<evidence type="ECO:0008006" key="7">
    <source>
        <dbReference type="Google" id="ProtNLM"/>
    </source>
</evidence>
<feature type="compositionally biased region" description="Basic and acidic residues" evidence="4">
    <location>
        <begin position="125"/>
        <end position="138"/>
    </location>
</feature>
<evidence type="ECO:0000256" key="2">
    <source>
        <dbReference type="ARBA" id="ARBA00009265"/>
    </source>
</evidence>
<feature type="compositionally biased region" description="Pro residues" evidence="4">
    <location>
        <begin position="22"/>
        <end position="31"/>
    </location>
</feature>
<dbReference type="OMA" id="MRDKELH"/>
<feature type="compositionally biased region" description="Basic residues" evidence="4">
    <location>
        <begin position="86"/>
        <end position="107"/>
    </location>
</feature>
<dbReference type="Proteomes" id="UP000007879">
    <property type="component" value="Unassembled WGS sequence"/>
</dbReference>
<dbReference type="InterPro" id="IPR013633">
    <property type="entry name" value="NRDE-2"/>
</dbReference>
<dbReference type="eggNOG" id="KOG1972">
    <property type="taxonomic scope" value="Eukaryota"/>
</dbReference>
<dbReference type="KEGG" id="aqu:100635348"/>
<dbReference type="GO" id="GO:1902369">
    <property type="term" value="P:negative regulation of RNA catabolic process"/>
    <property type="evidence" value="ECO:0007669"/>
    <property type="project" value="TreeGrafter"/>
</dbReference>
<name>A0A1X7V9Z1_AMPQE</name>
<evidence type="ECO:0000256" key="1">
    <source>
        <dbReference type="ARBA" id="ARBA00004123"/>
    </source>
</evidence>
<reference evidence="5" key="2">
    <citation type="submission" date="2017-05" db="UniProtKB">
        <authorList>
            <consortium name="EnsemblMetazoa"/>
        </authorList>
    </citation>
    <scope>IDENTIFICATION</scope>
</reference>
<dbReference type="EnsemblMetazoa" id="Aqu2.1.37115_001">
    <property type="protein sequence ID" value="Aqu2.1.37115_001"/>
    <property type="gene ID" value="Aqu2.1.37115"/>
</dbReference>
<dbReference type="EnsemblMetazoa" id="XM_003385038.3">
    <property type="protein sequence ID" value="XP_003385086.1"/>
    <property type="gene ID" value="LOC100635348"/>
</dbReference>
<gene>
    <name evidence="5" type="primary">100635348</name>
</gene>
<dbReference type="Pfam" id="PF08424">
    <property type="entry name" value="NRDE-2"/>
    <property type="match status" value="1"/>
</dbReference>
<keyword evidence="3" id="KW-0539">Nucleus</keyword>
<dbReference type="STRING" id="400682.A0A1X7V9Z1"/>
<comment type="subcellular location">
    <subcellularLocation>
        <location evidence="1">Nucleus</location>
    </subcellularLocation>
</comment>